<dbReference type="InterPro" id="IPR050705">
    <property type="entry name" value="Cytochrome_P450_3A"/>
</dbReference>
<sequence length="475" mass="54544">MNLIPSITTETWTLLSLFFALLIVYGLWPLRSLNKLGIPGPRPLPFLGNLLSFRAGIHNYDLECLRKYGRVWRYFEGRRPIIMVTDPKIIKTIMVKEFYTLFTNRRNFAFSGAMSDAVSVVEDEKWKRIRSVLSPSFTSGRLKEVFPIVLHYGDALMNNLKKKDLEEPVQIKDMFGPYSMDVITSTSFSVDIDSINNPSDPFVTQMKKLLAFSFMNPLFLIMVFFPFMTPVLEKLGFTLFPKGAVDFFYSTIRKVKEQHHKDDNNRVDFLRLMIQSEISVEQTDTKKGHQFFKGLTDHEILSQSFIFVLAGYETTSVTLTFLLYNLATNPESLKKLQEEIDQFFPNETPVMVCKATAEVNGLTIPKGTVVTVPTFALHRDPKLWESPETFKPERFSKDNKDSIDPYTFLPFGIGPRNCIALRFALLVMKLVVVKLLQNFDLETCKETELPLELSAMYKPKKPITLKLVPRATNNT</sequence>
<dbReference type="Pfam" id="PF00067">
    <property type="entry name" value="p450"/>
    <property type="match status" value="2"/>
</dbReference>
<dbReference type="PANTHER" id="PTHR24302:SF17">
    <property type="entry name" value="CYTOCHROME P450, FAMILY 3, SUBFAMILY C, POLYPEPTIDE 4-RELATED"/>
    <property type="match status" value="1"/>
</dbReference>
<dbReference type="Proteomes" id="UP001152622">
    <property type="component" value="Chromosome 12"/>
</dbReference>
<comment type="caution">
    <text evidence="18">The sequence shown here is derived from an EMBL/GenBank/DDBJ whole genome shotgun (WGS) entry which is preliminary data.</text>
</comment>
<feature type="binding site" description="axial binding residue" evidence="14">
    <location>
        <position position="418"/>
    </location>
    <ligand>
        <name>heme</name>
        <dbReference type="ChEBI" id="CHEBI:30413"/>
    </ligand>
    <ligandPart>
        <name>Fe</name>
        <dbReference type="ChEBI" id="CHEBI:18248"/>
    </ligandPart>
</feature>
<keyword evidence="8 16" id="KW-0492">Microsome</keyword>
<evidence type="ECO:0000256" key="16">
    <source>
        <dbReference type="RuleBase" id="RU368049"/>
    </source>
</evidence>
<accession>A0A9Q1ETQ7</accession>
<evidence type="ECO:0000256" key="2">
    <source>
        <dbReference type="ARBA" id="ARBA00004174"/>
    </source>
</evidence>
<evidence type="ECO:0000256" key="4">
    <source>
        <dbReference type="ARBA" id="ARBA00010617"/>
    </source>
</evidence>
<comment type="function">
    <text evidence="16">Cytochromes P450 are a group of heme-thiolate monooxygenases. In liver microsomes, this enzyme is involved in an NADPH-dependent electron transport pathway. It oxidizes a variety of structurally unrelated compounds, including steroids, fatty acids, and xenobiotics.</text>
</comment>
<dbReference type="InterPro" id="IPR036396">
    <property type="entry name" value="Cyt_P450_sf"/>
</dbReference>
<dbReference type="GO" id="GO:0005506">
    <property type="term" value="F:iron ion binding"/>
    <property type="evidence" value="ECO:0007669"/>
    <property type="project" value="UniProtKB-UniRule"/>
</dbReference>
<dbReference type="FunFam" id="1.10.630.10:FF:000003">
    <property type="entry name" value="cytochrome P450 3A12-like isoform X2"/>
    <property type="match status" value="1"/>
</dbReference>
<dbReference type="PRINTS" id="PR00464">
    <property type="entry name" value="EP450II"/>
</dbReference>
<evidence type="ECO:0000256" key="7">
    <source>
        <dbReference type="ARBA" id="ARBA00022824"/>
    </source>
</evidence>
<keyword evidence="19" id="KW-1185">Reference proteome</keyword>
<dbReference type="InterPro" id="IPR001128">
    <property type="entry name" value="Cyt_P450"/>
</dbReference>
<comment type="cofactor">
    <cofactor evidence="1 14 16">
        <name>heme</name>
        <dbReference type="ChEBI" id="CHEBI:30413"/>
    </cofactor>
</comment>
<evidence type="ECO:0000256" key="10">
    <source>
        <dbReference type="ARBA" id="ARBA00023004"/>
    </source>
</evidence>
<dbReference type="GO" id="GO:0020037">
    <property type="term" value="F:heme binding"/>
    <property type="evidence" value="ECO:0007669"/>
    <property type="project" value="UniProtKB-UniRule"/>
</dbReference>
<dbReference type="Gene3D" id="1.10.630.10">
    <property type="entry name" value="Cytochrome P450"/>
    <property type="match status" value="1"/>
</dbReference>
<evidence type="ECO:0000256" key="14">
    <source>
        <dbReference type="PIRSR" id="PIRSR602402-1"/>
    </source>
</evidence>
<keyword evidence="9 15" id="KW-0560">Oxidoreductase</keyword>
<gene>
    <name evidence="18" type="ORF">SKAU_G00291040</name>
</gene>
<comment type="catalytic activity">
    <reaction evidence="13 16">
        <text>an organic molecule + reduced [NADPH--hemoprotein reductase] + O2 = an alcohol + oxidized [NADPH--hemoprotein reductase] + H2O + H(+)</text>
        <dbReference type="Rhea" id="RHEA:17149"/>
        <dbReference type="Rhea" id="RHEA-COMP:11964"/>
        <dbReference type="Rhea" id="RHEA-COMP:11965"/>
        <dbReference type="ChEBI" id="CHEBI:15377"/>
        <dbReference type="ChEBI" id="CHEBI:15378"/>
        <dbReference type="ChEBI" id="CHEBI:15379"/>
        <dbReference type="ChEBI" id="CHEBI:30879"/>
        <dbReference type="ChEBI" id="CHEBI:57618"/>
        <dbReference type="ChEBI" id="CHEBI:58210"/>
        <dbReference type="ChEBI" id="CHEBI:142491"/>
        <dbReference type="EC" id="1.14.14.1"/>
    </reaction>
</comment>
<dbReference type="PRINTS" id="PR00385">
    <property type="entry name" value="P450"/>
</dbReference>
<dbReference type="PROSITE" id="PS00086">
    <property type="entry name" value="CYTOCHROME_P450"/>
    <property type="match status" value="1"/>
</dbReference>
<name>A0A9Q1ETQ7_SYNKA</name>
<feature type="transmembrane region" description="Helical" evidence="17">
    <location>
        <begin position="12"/>
        <end position="30"/>
    </location>
</feature>
<keyword evidence="6 14" id="KW-0479">Metal-binding</keyword>
<evidence type="ECO:0000256" key="8">
    <source>
        <dbReference type="ARBA" id="ARBA00022848"/>
    </source>
</evidence>
<protein>
    <recommendedName>
        <fullName evidence="16">Cytochrome P450 3A</fullName>
        <ecNumber evidence="16">1.14.14.-</ecNumber>
    </recommendedName>
</protein>
<dbReference type="AlphaFoldDB" id="A0A9Q1ETQ7"/>
<keyword evidence="12 17" id="KW-0472">Membrane</keyword>
<keyword evidence="5 14" id="KW-0349">Heme</keyword>
<evidence type="ECO:0000256" key="11">
    <source>
        <dbReference type="ARBA" id="ARBA00023033"/>
    </source>
</evidence>
<dbReference type="InterPro" id="IPR002402">
    <property type="entry name" value="Cyt_P450_E_grp-II"/>
</dbReference>
<keyword evidence="17" id="KW-1133">Transmembrane helix</keyword>
<evidence type="ECO:0000256" key="1">
    <source>
        <dbReference type="ARBA" id="ARBA00001971"/>
    </source>
</evidence>
<dbReference type="SUPFAM" id="SSF48264">
    <property type="entry name" value="Cytochrome P450"/>
    <property type="match status" value="1"/>
</dbReference>
<dbReference type="GO" id="GO:0008395">
    <property type="term" value="F:steroid hydroxylase activity"/>
    <property type="evidence" value="ECO:0007669"/>
    <property type="project" value="TreeGrafter"/>
</dbReference>
<keyword evidence="7 16" id="KW-0256">Endoplasmic reticulum</keyword>
<evidence type="ECO:0000256" key="13">
    <source>
        <dbReference type="ARBA" id="ARBA00047827"/>
    </source>
</evidence>
<comment type="similarity">
    <text evidence="4 15">Belongs to the cytochrome P450 family.</text>
</comment>
<keyword evidence="11 15" id="KW-0503">Monooxygenase</keyword>
<reference evidence="18" key="1">
    <citation type="journal article" date="2023" name="Science">
        <title>Genome structures resolve the early diversification of teleost fishes.</title>
        <authorList>
            <person name="Parey E."/>
            <person name="Louis A."/>
            <person name="Montfort J."/>
            <person name="Bouchez O."/>
            <person name="Roques C."/>
            <person name="Iampietro C."/>
            <person name="Lluch J."/>
            <person name="Castinel A."/>
            <person name="Donnadieu C."/>
            <person name="Desvignes T."/>
            <person name="Floi Bucao C."/>
            <person name="Jouanno E."/>
            <person name="Wen M."/>
            <person name="Mejri S."/>
            <person name="Dirks R."/>
            <person name="Jansen H."/>
            <person name="Henkel C."/>
            <person name="Chen W.J."/>
            <person name="Zahm M."/>
            <person name="Cabau C."/>
            <person name="Klopp C."/>
            <person name="Thompson A.W."/>
            <person name="Robinson-Rechavi M."/>
            <person name="Braasch I."/>
            <person name="Lecointre G."/>
            <person name="Bobe J."/>
            <person name="Postlethwait J.H."/>
            <person name="Berthelot C."/>
            <person name="Roest Crollius H."/>
            <person name="Guiguen Y."/>
        </authorList>
    </citation>
    <scope>NUCLEOTIDE SEQUENCE</scope>
    <source>
        <strain evidence="18">WJC10195</strain>
    </source>
</reference>
<evidence type="ECO:0000313" key="18">
    <source>
        <dbReference type="EMBL" id="KAJ8344911.1"/>
    </source>
</evidence>
<evidence type="ECO:0000256" key="12">
    <source>
        <dbReference type="ARBA" id="ARBA00023136"/>
    </source>
</evidence>
<dbReference type="InterPro" id="IPR017972">
    <property type="entry name" value="Cyt_P450_CS"/>
</dbReference>
<feature type="transmembrane region" description="Helical" evidence="17">
    <location>
        <begin position="209"/>
        <end position="228"/>
    </location>
</feature>
<proteinExistence type="inferred from homology"/>
<evidence type="ECO:0000256" key="9">
    <source>
        <dbReference type="ARBA" id="ARBA00023002"/>
    </source>
</evidence>
<keyword evidence="17" id="KW-0812">Transmembrane</keyword>
<dbReference type="PANTHER" id="PTHR24302">
    <property type="entry name" value="CYTOCHROME P450 FAMILY 3"/>
    <property type="match status" value="1"/>
</dbReference>
<evidence type="ECO:0000256" key="5">
    <source>
        <dbReference type="ARBA" id="ARBA00022617"/>
    </source>
</evidence>
<evidence type="ECO:0000256" key="3">
    <source>
        <dbReference type="ARBA" id="ARBA00004406"/>
    </source>
</evidence>
<organism evidence="18 19">
    <name type="scientific">Synaphobranchus kaupii</name>
    <name type="common">Kaup's arrowtooth eel</name>
    <dbReference type="NCBI Taxonomy" id="118154"/>
    <lineage>
        <taxon>Eukaryota</taxon>
        <taxon>Metazoa</taxon>
        <taxon>Chordata</taxon>
        <taxon>Craniata</taxon>
        <taxon>Vertebrata</taxon>
        <taxon>Euteleostomi</taxon>
        <taxon>Actinopterygii</taxon>
        <taxon>Neopterygii</taxon>
        <taxon>Teleostei</taxon>
        <taxon>Anguilliformes</taxon>
        <taxon>Synaphobranchidae</taxon>
        <taxon>Synaphobranchus</taxon>
    </lineage>
</organism>
<dbReference type="InterPro" id="IPR008072">
    <property type="entry name" value="Cyt_P450_E_CYP3A"/>
</dbReference>
<dbReference type="GO" id="GO:0005789">
    <property type="term" value="C:endoplasmic reticulum membrane"/>
    <property type="evidence" value="ECO:0007669"/>
    <property type="project" value="UniProtKB-SubCell"/>
</dbReference>
<evidence type="ECO:0000313" key="19">
    <source>
        <dbReference type="Proteomes" id="UP001152622"/>
    </source>
</evidence>
<dbReference type="EMBL" id="JAINUF010000012">
    <property type="protein sequence ID" value="KAJ8344911.1"/>
    <property type="molecule type" value="Genomic_DNA"/>
</dbReference>
<evidence type="ECO:0000256" key="15">
    <source>
        <dbReference type="RuleBase" id="RU000461"/>
    </source>
</evidence>
<dbReference type="OrthoDB" id="1470350at2759"/>
<comment type="subcellular location">
    <subcellularLocation>
        <location evidence="3 16">Endoplasmic reticulum membrane</location>
        <topology evidence="3">Peripheral membrane protein</topology>
    </subcellularLocation>
    <subcellularLocation>
        <location evidence="2 16">Microsome membrane</location>
        <topology evidence="2">Peripheral membrane protein</topology>
    </subcellularLocation>
</comment>
<evidence type="ECO:0000256" key="17">
    <source>
        <dbReference type="SAM" id="Phobius"/>
    </source>
</evidence>
<dbReference type="PRINTS" id="PR01689">
    <property type="entry name" value="EP450IICYP3A"/>
</dbReference>
<evidence type="ECO:0000256" key="6">
    <source>
        <dbReference type="ARBA" id="ARBA00022723"/>
    </source>
</evidence>
<dbReference type="EC" id="1.14.14.-" evidence="16"/>
<dbReference type="GO" id="GO:0016712">
    <property type="term" value="F:oxidoreductase activity, acting on paired donors, with incorporation or reduction of molecular oxygen, reduced flavin or flavoprotein as one donor, and incorporation of one atom of oxygen"/>
    <property type="evidence" value="ECO:0007669"/>
    <property type="project" value="UniProtKB-EC"/>
</dbReference>
<keyword evidence="10 14" id="KW-0408">Iron</keyword>